<dbReference type="Proteomes" id="UP001302429">
    <property type="component" value="Chromosome"/>
</dbReference>
<reference evidence="8 9" key="1">
    <citation type="submission" date="2023-10" db="EMBL/GenBank/DDBJ databases">
        <title>Complete genome sequence of a Sphingomonadaceae bacterium.</title>
        <authorList>
            <person name="Yan C."/>
        </authorList>
    </citation>
    <scope>NUCLEOTIDE SEQUENCE [LARGE SCALE GENOMIC DNA]</scope>
    <source>
        <strain evidence="8 9">SCSIO 66989</strain>
    </source>
</reference>
<protein>
    <recommendedName>
        <fullName evidence="2 7">Glutamate racemase</fullName>
        <ecNumber evidence="2 7">5.1.1.3</ecNumber>
    </recommendedName>
</protein>
<feature type="binding site" evidence="7">
    <location>
        <begin position="191"/>
        <end position="192"/>
    </location>
    <ligand>
        <name>substrate</name>
    </ligand>
</feature>
<feature type="binding site" evidence="7">
    <location>
        <begin position="77"/>
        <end position="78"/>
    </location>
    <ligand>
        <name>substrate</name>
    </ligand>
</feature>
<evidence type="ECO:0000313" key="9">
    <source>
        <dbReference type="Proteomes" id="UP001302429"/>
    </source>
</evidence>
<comment type="catalytic activity">
    <reaction evidence="1 7">
        <text>L-glutamate = D-glutamate</text>
        <dbReference type="Rhea" id="RHEA:12813"/>
        <dbReference type="ChEBI" id="CHEBI:29985"/>
        <dbReference type="ChEBI" id="CHEBI:29986"/>
        <dbReference type="EC" id="5.1.1.3"/>
    </reaction>
</comment>
<dbReference type="Pfam" id="PF01177">
    <property type="entry name" value="Asp_Glu_race"/>
    <property type="match status" value="1"/>
</dbReference>
<dbReference type="GO" id="GO:0071555">
    <property type="term" value="P:cell wall organization"/>
    <property type="evidence" value="ECO:0007669"/>
    <property type="project" value="UniProtKB-KW"/>
</dbReference>
<dbReference type="PANTHER" id="PTHR21198">
    <property type="entry name" value="GLUTAMATE RACEMASE"/>
    <property type="match status" value="1"/>
</dbReference>
<keyword evidence="4 7" id="KW-0573">Peptidoglycan synthesis</keyword>
<name>A0AA97F7K8_9SPHN</name>
<evidence type="ECO:0000256" key="6">
    <source>
        <dbReference type="ARBA" id="ARBA00023316"/>
    </source>
</evidence>
<keyword evidence="9" id="KW-1185">Reference proteome</keyword>
<proteinExistence type="inferred from homology"/>
<evidence type="ECO:0000256" key="3">
    <source>
        <dbReference type="ARBA" id="ARBA00022960"/>
    </source>
</evidence>
<dbReference type="NCBIfam" id="TIGR00067">
    <property type="entry name" value="glut_race"/>
    <property type="match status" value="1"/>
</dbReference>
<dbReference type="InterPro" id="IPR033134">
    <property type="entry name" value="Asp/Glu_racemase_AS_2"/>
</dbReference>
<evidence type="ECO:0000256" key="2">
    <source>
        <dbReference type="ARBA" id="ARBA00013090"/>
    </source>
</evidence>
<dbReference type="Gene3D" id="3.40.50.1860">
    <property type="match status" value="2"/>
</dbReference>
<keyword evidence="6 7" id="KW-0961">Cell wall biogenesis/degradation</keyword>
<dbReference type="KEGG" id="acoa:RB602_08940"/>
<dbReference type="RefSeq" id="WP_317080221.1">
    <property type="nucleotide sequence ID" value="NZ_CP136594.1"/>
</dbReference>
<organism evidence="8 9">
    <name type="scientific">Alterisphingorhabdus coralli</name>
    <dbReference type="NCBI Taxonomy" id="3071408"/>
    <lineage>
        <taxon>Bacteria</taxon>
        <taxon>Pseudomonadati</taxon>
        <taxon>Pseudomonadota</taxon>
        <taxon>Alphaproteobacteria</taxon>
        <taxon>Sphingomonadales</taxon>
        <taxon>Sphingomonadaceae</taxon>
        <taxon>Alterisphingorhabdus (ex Yan et al. 2024)</taxon>
    </lineage>
</organism>
<evidence type="ECO:0000256" key="1">
    <source>
        <dbReference type="ARBA" id="ARBA00001602"/>
    </source>
</evidence>
<dbReference type="SUPFAM" id="SSF53681">
    <property type="entry name" value="Aspartate/glutamate racemase"/>
    <property type="match status" value="2"/>
</dbReference>
<dbReference type="PANTHER" id="PTHR21198:SF2">
    <property type="entry name" value="GLUTAMATE RACEMASE"/>
    <property type="match status" value="1"/>
</dbReference>
<keyword evidence="5 7" id="KW-0413">Isomerase</keyword>
<dbReference type="HAMAP" id="MF_00258">
    <property type="entry name" value="Glu_racemase"/>
    <property type="match status" value="1"/>
</dbReference>
<dbReference type="InterPro" id="IPR001920">
    <property type="entry name" value="Asp/Glu_race"/>
</dbReference>
<dbReference type="EMBL" id="CP136594">
    <property type="protein sequence ID" value="WOE73990.1"/>
    <property type="molecule type" value="Genomic_DNA"/>
</dbReference>
<feature type="active site" description="Proton donor/acceptor" evidence="7">
    <location>
        <position position="190"/>
    </location>
</feature>
<dbReference type="AlphaFoldDB" id="A0AA97F7K8"/>
<feature type="binding site" evidence="7">
    <location>
        <begin position="44"/>
        <end position="45"/>
    </location>
    <ligand>
        <name>substrate</name>
    </ligand>
</feature>
<dbReference type="GO" id="GO:0009252">
    <property type="term" value="P:peptidoglycan biosynthetic process"/>
    <property type="evidence" value="ECO:0007669"/>
    <property type="project" value="UniProtKB-UniRule"/>
</dbReference>
<comment type="similarity">
    <text evidence="7">Belongs to the aspartate/glutamate racemases family.</text>
</comment>
<keyword evidence="3 7" id="KW-0133">Cell shape</keyword>
<comment type="caution">
    <text evidence="7">Lacks conserved residue(s) required for the propagation of feature annotation.</text>
</comment>
<dbReference type="InterPro" id="IPR015942">
    <property type="entry name" value="Asp/Glu/hydantoin_racemase"/>
</dbReference>
<evidence type="ECO:0000256" key="4">
    <source>
        <dbReference type="ARBA" id="ARBA00022984"/>
    </source>
</evidence>
<evidence type="ECO:0000313" key="8">
    <source>
        <dbReference type="EMBL" id="WOE73990.1"/>
    </source>
</evidence>
<accession>A0AA97F7K8</accession>
<comment type="function">
    <text evidence="7">Provides the (R)-glutamate required for cell wall biosynthesis.</text>
</comment>
<evidence type="ECO:0000256" key="7">
    <source>
        <dbReference type="HAMAP-Rule" id="MF_00258"/>
    </source>
</evidence>
<evidence type="ECO:0000256" key="5">
    <source>
        <dbReference type="ARBA" id="ARBA00023235"/>
    </source>
</evidence>
<dbReference type="GO" id="GO:0008360">
    <property type="term" value="P:regulation of cell shape"/>
    <property type="evidence" value="ECO:0007669"/>
    <property type="project" value="UniProtKB-KW"/>
</dbReference>
<dbReference type="InterPro" id="IPR004391">
    <property type="entry name" value="Glu_race"/>
</dbReference>
<dbReference type="PROSITE" id="PS00924">
    <property type="entry name" value="ASP_GLU_RACEMASE_2"/>
    <property type="match status" value="1"/>
</dbReference>
<dbReference type="EC" id="5.1.1.3" evidence="2 7"/>
<sequence>MTTDDQPLLLLDTGVGALSIYPALRALLPTAPVVYAADYAGLPYGTKTEEEIATRVPAILGRLVERYAPQIVTIACNTASTIALDHVRAALSTPVVGTVPAIKPAAEMTRSGVIGILGTQATVRQPYVDRLHQDHGPDTLLLRHAAPDLVEPAEAKIRGERVEMEVLAKALAGLREQPRGDEMDIIVLACTHFPLLREELASLLPDNVALIDGAEGIARRIVSLAGDRQWPETRQNGVFVTTGDSKALTPYHSHFKNLGFTEFHTL</sequence>
<comment type="pathway">
    <text evidence="7">Cell wall biogenesis; peptidoglycan biosynthesis.</text>
</comment>
<feature type="active site" description="Proton donor/acceptor" evidence="7">
    <location>
        <position position="76"/>
    </location>
</feature>
<dbReference type="GO" id="GO:0008881">
    <property type="term" value="F:glutamate racemase activity"/>
    <property type="evidence" value="ECO:0007669"/>
    <property type="project" value="UniProtKB-UniRule"/>
</dbReference>
<gene>
    <name evidence="7 8" type="primary">murI</name>
    <name evidence="8" type="ORF">RB602_08940</name>
</gene>